<feature type="active site" evidence="6">
    <location>
        <position position="405"/>
    </location>
</feature>
<dbReference type="InterPro" id="IPR050723">
    <property type="entry name" value="CFA/CMAS"/>
</dbReference>
<keyword evidence="5" id="KW-0443">Lipid metabolism</keyword>
<dbReference type="PANTHER" id="PTHR43667">
    <property type="entry name" value="CYCLOPROPANE-FATTY-ACYL-PHOSPHOLIPID SYNTHASE"/>
    <property type="match status" value="1"/>
</dbReference>
<dbReference type="Pfam" id="PF02353">
    <property type="entry name" value="CMAS"/>
    <property type="match status" value="1"/>
</dbReference>
<keyword evidence="2 7" id="KW-0489">Methyltransferase</keyword>
<protein>
    <submittedName>
        <fullName evidence="7">Class I SAM-dependent methyltransferase</fullName>
    </submittedName>
</protein>
<evidence type="ECO:0000256" key="6">
    <source>
        <dbReference type="PIRSR" id="PIRSR003085-1"/>
    </source>
</evidence>
<dbReference type="RefSeq" id="WP_185801288.1">
    <property type="nucleotide sequence ID" value="NZ_JACJVJ010000002.1"/>
</dbReference>
<dbReference type="InterPro" id="IPR003333">
    <property type="entry name" value="CMAS"/>
</dbReference>
<dbReference type="PANTHER" id="PTHR43667:SF2">
    <property type="entry name" value="FATTY ACID C-METHYL TRANSFERASE"/>
    <property type="match status" value="1"/>
</dbReference>
<accession>A0A842HYI3</accession>
<dbReference type="GO" id="GO:0008168">
    <property type="term" value="F:methyltransferase activity"/>
    <property type="evidence" value="ECO:0007669"/>
    <property type="project" value="UniProtKB-KW"/>
</dbReference>
<dbReference type="AlphaFoldDB" id="A0A842HYI3"/>
<evidence type="ECO:0000313" key="8">
    <source>
        <dbReference type="Proteomes" id="UP000564378"/>
    </source>
</evidence>
<dbReference type="EMBL" id="JACJVJ010000002">
    <property type="protein sequence ID" value="MBC2777992.1"/>
    <property type="molecule type" value="Genomic_DNA"/>
</dbReference>
<sequence length="424" mass="47596">MASNPSSRGEHLLKADRGFSTGSTWISRLFAPGFHKLLDHIHRGLAAGSLEAKLPDGRTRLLGGHAPGVEAKVELKSWRPLVRLMTSGSVGWYRGWADGEWVSPDPPKLFELFVINRRTLGNVGRAKGVSRWRNLLAHSKRANTRANARRNIEAHYDLGNDFYAPWLDDTMTYSSAIFAKPFSADEALEDAQRKKVRALLDRLNLKPGDKLLEVGCGWGGLMEIAAKDYGAEVTGITLSREQKAFTEERLAKAGLTDKTKVELVDYRDVRGTFDAIASVEMVEAVGQEFWPAYLQSIAARLKRGGKAAIQLISLDSETFDAYAASADFIQTYIFPGGMLIDEQRFAAIGREAGLAWEDRKGFNLHYAETLRRWRDRYESAIAENRLPQGFDERFHNLWRYYLMYCEGGFRAGGIDVAQVTLRRT</sequence>
<comment type="similarity">
    <text evidence="1">Belongs to the CFA/CMAS family.</text>
</comment>
<proteinExistence type="inferred from homology"/>
<evidence type="ECO:0000256" key="3">
    <source>
        <dbReference type="ARBA" id="ARBA00022679"/>
    </source>
</evidence>
<gene>
    <name evidence="7" type="ORF">H6P80_10220</name>
</gene>
<dbReference type="CDD" id="cd02440">
    <property type="entry name" value="AdoMet_MTases"/>
    <property type="match status" value="1"/>
</dbReference>
<dbReference type="GO" id="GO:0032259">
    <property type="term" value="P:methylation"/>
    <property type="evidence" value="ECO:0007669"/>
    <property type="project" value="UniProtKB-KW"/>
</dbReference>
<organism evidence="7 8">
    <name type="scientific">Parasphingopyxis marina</name>
    <dbReference type="NCBI Taxonomy" id="2761622"/>
    <lineage>
        <taxon>Bacteria</taxon>
        <taxon>Pseudomonadati</taxon>
        <taxon>Pseudomonadota</taxon>
        <taxon>Alphaproteobacteria</taxon>
        <taxon>Sphingomonadales</taxon>
        <taxon>Sphingomonadaceae</taxon>
        <taxon>Parasphingopyxis</taxon>
    </lineage>
</organism>
<name>A0A842HYI3_9SPHN</name>
<evidence type="ECO:0000256" key="5">
    <source>
        <dbReference type="ARBA" id="ARBA00023098"/>
    </source>
</evidence>
<dbReference type="GO" id="GO:0008610">
    <property type="term" value="P:lipid biosynthetic process"/>
    <property type="evidence" value="ECO:0007669"/>
    <property type="project" value="InterPro"/>
</dbReference>
<dbReference type="SUPFAM" id="SSF53335">
    <property type="entry name" value="S-adenosyl-L-methionine-dependent methyltransferases"/>
    <property type="match status" value="1"/>
</dbReference>
<dbReference type="PIRSF" id="PIRSF003085">
    <property type="entry name" value="CMAS"/>
    <property type="match status" value="1"/>
</dbReference>
<keyword evidence="3 7" id="KW-0808">Transferase</keyword>
<evidence type="ECO:0000256" key="4">
    <source>
        <dbReference type="ARBA" id="ARBA00022691"/>
    </source>
</evidence>
<reference evidence="7 8" key="1">
    <citation type="submission" date="2020-08" db="EMBL/GenBank/DDBJ databases">
        <title>Draft genome sequence of Parasphingopyxis sp. GrpM-11.</title>
        <authorList>
            <person name="Oh J."/>
            <person name="Roh D.-H."/>
        </authorList>
    </citation>
    <scope>NUCLEOTIDE SEQUENCE [LARGE SCALE GENOMIC DNA]</scope>
    <source>
        <strain evidence="7 8">GrpM-11</strain>
    </source>
</reference>
<evidence type="ECO:0000256" key="2">
    <source>
        <dbReference type="ARBA" id="ARBA00022603"/>
    </source>
</evidence>
<comment type="caution">
    <text evidence="7">The sequence shown here is derived from an EMBL/GenBank/DDBJ whole genome shotgun (WGS) entry which is preliminary data.</text>
</comment>
<dbReference type="Proteomes" id="UP000564378">
    <property type="component" value="Unassembled WGS sequence"/>
</dbReference>
<keyword evidence="4" id="KW-0949">S-adenosyl-L-methionine</keyword>
<evidence type="ECO:0000256" key="1">
    <source>
        <dbReference type="ARBA" id="ARBA00010815"/>
    </source>
</evidence>
<dbReference type="InterPro" id="IPR029063">
    <property type="entry name" value="SAM-dependent_MTases_sf"/>
</dbReference>
<dbReference type="Gene3D" id="3.40.50.150">
    <property type="entry name" value="Vaccinia Virus protein VP39"/>
    <property type="match status" value="1"/>
</dbReference>
<keyword evidence="8" id="KW-1185">Reference proteome</keyword>
<evidence type="ECO:0000313" key="7">
    <source>
        <dbReference type="EMBL" id="MBC2777992.1"/>
    </source>
</evidence>